<evidence type="ECO:0000256" key="5">
    <source>
        <dbReference type="ARBA" id="ARBA00023136"/>
    </source>
</evidence>
<dbReference type="Pfam" id="PF25198">
    <property type="entry name" value="Spore_GerAC_N"/>
    <property type="match status" value="1"/>
</dbReference>
<evidence type="ECO:0000313" key="12">
    <source>
        <dbReference type="Proteomes" id="UP000319280"/>
    </source>
</evidence>
<comment type="caution">
    <text evidence="11">The sequence shown here is derived from an EMBL/GenBank/DDBJ whole genome shotgun (WGS) entry which is preliminary data.</text>
</comment>
<keyword evidence="7" id="KW-0449">Lipoprotein</keyword>
<dbReference type="PANTHER" id="PTHR35789:SF1">
    <property type="entry name" value="SPORE GERMINATION PROTEIN B3"/>
    <property type="match status" value="1"/>
</dbReference>
<dbReference type="Proteomes" id="UP000319280">
    <property type="component" value="Unassembled WGS sequence"/>
</dbReference>
<keyword evidence="8" id="KW-0812">Transmembrane</keyword>
<keyword evidence="5 8" id="KW-0472">Membrane</keyword>
<dbReference type="InterPro" id="IPR057336">
    <property type="entry name" value="GerAC_N"/>
</dbReference>
<dbReference type="InterPro" id="IPR046953">
    <property type="entry name" value="Spore_GerAC-like_C"/>
</dbReference>
<gene>
    <name evidence="11" type="ORF">FH966_07475</name>
</gene>
<dbReference type="GO" id="GO:0009847">
    <property type="term" value="P:spore germination"/>
    <property type="evidence" value="ECO:0007669"/>
    <property type="project" value="InterPro"/>
</dbReference>
<dbReference type="Pfam" id="PF05504">
    <property type="entry name" value="Spore_GerAC"/>
    <property type="match status" value="1"/>
</dbReference>
<keyword evidence="12" id="KW-1185">Reference proteome</keyword>
<dbReference type="NCBIfam" id="TIGR02887">
    <property type="entry name" value="spore_ger_x_C"/>
    <property type="match status" value="1"/>
</dbReference>
<dbReference type="Gene3D" id="3.30.300.210">
    <property type="entry name" value="Nutrient germinant receptor protein C, domain 3"/>
    <property type="match status" value="1"/>
</dbReference>
<feature type="transmembrane region" description="Helical" evidence="8">
    <location>
        <begin position="16"/>
        <end position="33"/>
    </location>
</feature>
<evidence type="ECO:0000256" key="4">
    <source>
        <dbReference type="ARBA" id="ARBA00022729"/>
    </source>
</evidence>
<organism evidence="11 12">
    <name type="scientific">Lentibacillus cibarius</name>
    <dbReference type="NCBI Taxonomy" id="2583219"/>
    <lineage>
        <taxon>Bacteria</taxon>
        <taxon>Bacillati</taxon>
        <taxon>Bacillota</taxon>
        <taxon>Bacilli</taxon>
        <taxon>Bacillales</taxon>
        <taxon>Bacillaceae</taxon>
        <taxon>Lentibacillus</taxon>
    </lineage>
</organism>
<dbReference type="AlphaFoldDB" id="A0A549YI47"/>
<evidence type="ECO:0000256" key="3">
    <source>
        <dbReference type="ARBA" id="ARBA00022544"/>
    </source>
</evidence>
<keyword evidence="8" id="KW-1133">Transmembrane helix</keyword>
<keyword evidence="6" id="KW-0564">Palmitate</keyword>
<dbReference type="EMBL" id="VJMZ01000001">
    <property type="protein sequence ID" value="TRM11549.1"/>
    <property type="molecule type" value="Genomic_DNA"/>
</dbReference>
<evidence type="ECO:0000256" key="7">
    <source>
        <dbReference type="ARBA" id="ARBA00023288"/>
    </source>
</evidence>
<keyword evidence="4" id="KW-0732">Signal</keyword>
<sequence length="398" mass="44513">MENEGWNKEMNHHHQRVYLLMVLLLVLFLAGCWDRVEIEDRGFVVGAAVDLPKKSAKKNEIKLTNQFVVPSGWGAPSQGSSGEDPAYANVAATGKSLFAIDRKMAAMTSRSPYLSDMKLIAVSSELAKTKLFENVMDLFIRDQEMRRGVKVVIAEDDAAGILNIVPESEKLPVMHIESVMENNFQHLGNLKPLRVGDLHERLLGGNSFIIPKVMKKGDSMKYQGAAVFHGDSNRMVGAMNVQETKGYNLLTGEVNGGSIKAKHDDESIILELKKVNSSMKVRATKKPVIDVSIHTEAHAEIAESFTTSSLRSKEKFQSIEKKAEKKMEQLMKTTIQKAQEDWKADILGVGEKLHKYQYDIWQTVKKDWDKGKNYFSEANVDVTANINVETTGITEQTK</sequence>
<evidence type="ECO:0000256" key="8">
    <source>
        <dbReference type="SAM" id="Phobius"/>
    </source>
</evidence>
<evidence type="ECO:0000259" key="9">
    <source>
        <dbReference type="Pfam" id="PF05504"/>
    </source>
</evidence>
<dbReference type="PANTHER" id="PTHR35789">
    <property type="entry name" value="SPORE GERMINATION PROTEIN B3"/>
    <property type="match status" value="1"/>
</dbReference>
<keyword evidence="3" id="KW-0309">Germination</keyword>
<comment type="subcellular location">
    <subcellularLocation>
        <location evidence="1">Membrane</location>
        <topology evidence="1">Lipid-anchor</topology>
    </subcellularLocation>
</comment>
<accession>A0A549YI47</accession>
<evidence type="ECO:0000259" key="10">
    <source>
        <dbReference type="Pfam" id="PF25198"/>
    </source>
</evidence>
<evidence type="ECO:0000256" key="2">
    <source>
        <dbReference type="ARBA" id="ARBA00007886"/>
    </source>
</evidence>
<feature type="domain" description="Spore germination GerAC-like C-terminal" evidence="9">
    <location>
        <begin position="223"/>
        <end position="392"/>
    </location>
</feature>
<evidence type="ECO:0000313" key="11">
    <source>
        <dbReference type="EMBL" id="TRM11549.1"/>
    </source>
</evidence>
<dbReference type="Gene3D" id="6.20.190.10">
    <property type="entry name" value="Nutrient germinant receptor protein C, domain 1"/>
    <property type="match status" value="1"/>
</dbReference>
<feature type="domain" description="Spore germination protein N-terminal" evidence="10">
    <location>
        <begin position="34"/>
        <end position="213"/>
    </location>
</feature>
<comment type="similarity">
    <text evidence="2">Belongs to the GerABKC lipoprotein family.</text>
</comment>
<dbReference type="InterPro" id="IPR008844">
    <property type="entry name" value="Spore_GerAC-like"/>
</dbReference>
<name>A0A549YI47_9BACI</name>
<dbReference type="InterPro" id="IPR038501">
    <property type="entry name" value="Spore_GerAC_C_sf"/>
</dbReference>
<reference evidence="11 12" key="1">
    <citation type="submission" date="2019-07" db="EMBL/GenBank/DDBJ databases">
        <title>Genomic analysis of Lentibacillus sp. NKC851-2.</title>
        <authorList>
            <person name="Oh Y.J."/>
        </authorList>
    </citation>
    <scope>NUCLEOTIDE SEQUENCE [LARGE SCALE GENOMIC DNA]</scope>
    <source>
        <strain evidence="11 12">NKC851-2</strain>
    </source>
</reference>
<evidence type="ECO:0000256" key="6">
    <source>
        <dbReference type="ARBA" id="ARBA00023139"/>
    </source>
</evidence>
<proteinExistence type="inferred from homology"/>
<evidence type="ECO:0000256" key="1">
    <source>
        <dbReference type="ARBA" id="ARBA00004635"/>
    </source>
</evidence>
<dbReference type="GO" id="GO:0016020">
    <property type="term" value="C:membrane"/>
    <property type="evidence" value="ECO:0007669"/>
    <property type="project" value="UniProtKB-SubCell"/>
</dbReference>
<protein>
    <submittedName>
        <fullName evidence="11">Ger(X)C family spore germination protein</fullName>
    </submittedName>
</protein>